<dbReference type="EMBL" id="VTEG01000001">
    <property type="protein sequence ID" value="TYS01177.1"/>
    <property type="molecule type" value="Genomic_DNA"/>
</dbReference>
<dbReference type="AlphaFoldDB" id="A0A5D4MHX9"/>
<evidence type="ECO:0000313" key="14">
    <source>
        <dbReference type="Proteomes" id="UP000325182"/>
    </source>
</evidence>
<keyword evidence="2 10" id="KW-0285">Flavoprotein</keyword>
<organism evidence="13 14">
    <name type="scientific">Rossellomorea vietnamensis</name>
    <dbReference type="NCBI Taxonomy" id="218284"/>
    <lineage>
        <taxon>Bacteria</taxon>
        <taxon>Bacillati</taxon>
        <taxon>Bacillota</taxon>
        <taxon>Bacilli</taxon>
        <taxon>Bacillales</taxon>
        <taxon>Bacillaceae</taxon>
        <taxon>Rossellomorea</taxon>
    </lineage>
</organism>
<keyword evidence="7 10" id="KW-0676">Redox-active center</keyword>
<evidence type="ECO:0000256" key="8">
    <source>
        <dbReference type="PIRSR" id="PIRSR000350-3"/>
    </source>
</evidence>
<proteinExistence type="inferred from homology"/>
<evidence type="ECO:0000256" key="4">
    <source>
        <dbReference type="ARBA" id="ARBA00022857"/>
    </source>
</evidence>
<dbReference type="Proteomes" id="UP000325182">
    <property type="component" value="Unassembled WGS sequence"/>
</dbReference>
<dbReference type="InterPro" id="IPR004099">
    <property type="entry name" value="Pyr_nucl-diS_OxRdtase_dimer"/>
</dbReference>
<feature type="disulfide bond" description="Redox-active" evidence="9">
    <location>
        <begin position="42"/>
        <end position="47"/>
    </location>
</feature>
<sequence>MNKYDLIVIGAGAGGLTVAAGAASLGASVALIEKNSELGGDCLHYGCVPSKALITAAKEVHQAQKAAREFGLTFEGSPSIVQAMNRVRESISDIQHHDSKDRFTKLGVKIYSGKGSFVDSHVIQIDEGEKIYGKRIVIATGSRPNIPPTEGLKESGFLTNETIFNVKEVPKRLVVIGGGPIGLEMAQSFARFGSEVTVIEANDKVFGREDHDIQKRIYEELKSELSFLFNSKVIHVAVAAGKKVVTVETKGKNIELEADEILLSAGRKPNTDLLNLDKISVKSNRGNIQVNEYLQTTVPHIYAIGDTNGHFPFTHKAGLEGKLVVRNAVFGVKEKVNYDHVPWVTFTEPEVFHLGLTETEAREAHSKVKVYTVLSEDVDRFVTERDSTGFIKIITDKKGYILGAHAVGKNAGDWMQEIVFAKTNKHKIGDISNVIHPYPTHGSIVSQAADQYWREKLFSGIVPKFAEKYIQWFR</sequence>
<dbReference type="GO" id="GO:0050660">
    <property type="term" value="F:flavin adenine dinucleotide binding"/>
    <property type="evidence" value="ECO:0007669"/>
    <property type="project" value="TreeGrafter"/>
</dbReference>
<feature type="binding site" evidence="8">
    <location>
        <position position="200"/>
    </location>
    <ligand>
        <name>NAD(+)</name>
        <dbReference type="ChEBI" id="CHEBI:57540"/>
    </ligand>
</feature>
<dbReference type="PIRSF" id="PIRSF000350">
    <property type="entry name" value="Mercury_reductase_MerA"/>
    <property type="match status" value="1"/>
</dbReference>
<keyword evidence="3 8" id="KW-0274">FAD</keyword>
<comment type="cofactor">
    <cofactor evidence="8">
        <name>FAD</name>
        <dbReference type="ChEBI" id="CHEBI:57692"/>
    </cofactor>
    <text evidence="8">Binds 1 FAD per subunit.</text>
</comment>
<keyword evidence="8" id="KW-0547">Nucleotide-binding</keyword>
<comment type="caution">
    <text evidence="13">The sequence shown here is derived from an EMBL/GenBank/DDBJ whole genome shotgun (WGS) entry which is preliminary data.</text>
</comment>
<dbReference type="PRINTS" id="PR00368">
    <property type="entry name" value="FADPNR"/>
</dbReference>
<dbReference type="InterPro" id="IPR023753">
    <property type="entry name" value="FAD/NAD-binding_dom"/>
</dbReference>
<evidence type="ECO:0000259" key="12">
    <source>
        <dbReference type="Pfam" id="PF07992"/>
    </source>
</evidence>
<feature type="domain" description="Pyridine nucleotide-disulphide oxidoreductase dimerisation" evidence="11">
    <location>
        <begin position="341"/>
        <end position="447"/>
    </location>
</feature>
<name>A0A5D4MHX9_9BACI</name>
<evidence type="ECO:0000256" key="10">
    <source>
        <dbReference type="RuleBase" id="RU003691"/>
    </source>
</evidence>
<dbReference type="SUPFAM" id="SSF51905">
    <property type="entry name" value="FAD/NAD(P)-binding domain"/>
    <property type="match status" value="1"/>
</dbReference>
<keyword evidence="8" id="KW-0520">NAD</keyword>
<keyword evidence="5 10" id="KW-0560">Oxidoreductase</keyword>
<dbReference type="Gene3D" id="3.50.50.60">
    <property type="entry name" value="FAD/NAD(P)-binding domain"/>
    <property type="match status" value="2"/>
</dbReference>
<dbReference type="PRINTS" id="PR00411">
    <property type="entry name" value="PNDRDTASEI"/>
</dbReference>
<dbReference type="RefSeq" id="WP_113927973.1">
    <property type="nucleotide sequence ID" value="NZ_VTEG01000001.1"/>
</dbReference>
<dbReference type="Gene3D" id="3.30.390.30">
    <property type="match status" value="1"/>
</dbReference>
<evidence type="ECO:0000256" key="5">
    <source>
        <dbReference type="ARBA" id="ARBA00023002"/>
    </source>
</evidence>
<feature type="binding site" evidence="8">
    <location>
        <begin position="140"/>
        <end position="142"/>
    </location>
    <ligand>
        <name>FAD</name>
        <dbReference type="ChEBI" id="CHEBI:57692"/>
    </ligand>
</feature>
<accession>A0A5D4MHX9</accession>
<dbReference type="SUPFAM" id="SSF55424">
    <property type="entry name" value="FAD/NAD-linked reductases, dimerisation (C-terminal) domain"/>
    <property type="match status" value="1"/>
</dbReference>
<dbReference type="PROSITE" id="PS00076">
    <property type="entry name" value="PYRIDINE_REDOX_1"/>
    <property type="match status" value="1"/>
</dbReference>
<dbReference type="Pfam" id="PF07992">
    <property type="entry name" value="Pyr_redox_2"/>
    <property type="match status" value="1"/>
</dbReference>
<keyword evidence="6" id="KW-1015">Disulfide bond</keyword>
<gene>
    <name evidence="13" type="ORF">FZC84_00460</name>
</gene>
<feature type="binding site" evidence="8">
    <location>
        <begin position="177"/>
        <end position="184"/>
    </location>
    <ligand>
        <name>NAD(+)</name>
        <dbReference type="ChEBI" id="CHEBI:57540"/>
    </ligand>
</feature>
<dbReference type="InterPro" id="IPR012999">
    <property type="entry name" value="Pyr_OxRdtase_I_AS"/>
</dbReference>
<keyword evidence="4" id="KW-0521">NADP</keyword>
<protein>
    <submittedName>
        <fullName evidence="13">NAD(P)-binding protein</fullName>
    </submittedName>
</protein>
<evidence type="ECO:0000256" key="1">
    <source>
        <dbReference type="ARBA" id="ARBA00007532"/>
    </source>
</evidence>
<evidence type="ECO:0000256" key="9">
    <source>
        <dbReference type="PIRSR" id="PIRSR000350-4"/>
    </source>
</evidence>
<feature type="binding site" evidence="8">
    <location>
        <position position="51"/>
    </location>
    <ligand>
        <name>FAD</name>
        <dbReference type="ChEBI" id="CHEBI:57692"/>
    </ligand>
</feature>
<feature type="binding site" evidence="8">
    <location>
        <position position="115"/>
    </location>
    <ligand>
        <name>FAD</name>
        <dbReference type="ChEBI" id="CHEBI:57692"/>
    </ligand>
</feature>
<dbReference type="PANTHER" id="PTHR43014">
    <property type="entry name" value="MERCURIC REDUCTASE"/>
    <property type="match status" value="1"/>
</dbReference>
<dbReference type="PANTHER" id="PTHR43014:SF2">
    <property type="entry name" value="MERCURIC REDUCTASE"/>
    <property type="match status" value="1"/>
</dbReference>
<dbReference type="GO" id="GO:0016668">
    <property type="term" value="F:oxidoreductase activity, acting on a sulfur group of donors, NAD(P) as acceptor"/>
    <property type="evidence" value="ECO:0007669"/>
    <property type="project" value="InterPro"/>
</dbReference>
<feature type="binding site" evidence="8">
    <location>
        <position position="306"/>
    </location>
    <ligand>
        <name>FAD</name>
        <dbReference type="ChEBI" id="CHEBI:57692"/>
    </ligand>
</feature>
<evidence type="ECO:0000256" key="7">
    <source>
        <dbReference type="ARBA" id="ARBA00023284"/>
    </source>
</evidence>
<evidence type="ECO:0000256" key="2">
    <source>
        <dbReference type="ARBA" id="ARBA00022630"/>
    </source>
</evidence>
<reference evidence="13 14" key="1">
    <citation type="submission" date="2019-08" db="EMBL/GenBank/DDBJ databases">
        <title>Bacillus genomes from the desert of Cuatro Cienegas, Coahuila.</title>
        <authorList>
            <person name="Olmedo-Alvarez G."/>
        </authorList>
    </citation>
    <scope>NUCLEOTIDE SEQUENCE [LARGE SCALE GENOMIC DNA]</scope>
    <source>
        <strain evidence="13 14">CH128b_4D</strain>
    </source>
</reference>
<dbReference type="InterPro" id="IPR016156">
    <property type="entry name" value="FAD/NAD-linked_Rdtase_dimer_sf"/>
</dbReference>
<comment type="similarity">
    <text evidence="1 10">Belongs to the class-I pyridine nucleotide-disulfide oxidoreductase family.</text>
</comment>
<dbReference type="GO" id="GO:0003955">
    <property type="term" value="F:NAD(P)H dehydrogenase (quinone) activity"/>
    <property type="evidence" value="ECO:0007669"/>
    <property type="project" value="TreeGrafter"/>
</dbReference>
<dbReference type="FunFam" id="3.30.390.30:FF:000001">
    <property type="entry name" value="Dihydrolipoyl dehydrogenase"/>
    <property type="match status" value="1"/>
</dbReference>
<dbReference type="InterPro" id="IPR036188">
    <property type="entry name" value="FAD/NAD-bd_sf"/>
</dbReference>
<evidence type="ECO:0000259" key="11">
    <source>
        <dbReference type="Pfam" id="PF02852"/>
    </source>
</evidence>
<dbReference type="Pfam" id="PF02852">
    <property type="entry name" value="Pyr_redox_dim"/>
    <property type="match status" value="1"/>
</dbReference>
<dbReference type="InterPro" id="IPR001100">
    <property type="entry name" value="Pyr_nuc-diS_OxRdtase"/>
</dbReference>
<feature type="domain" description="FAD/NAD(P)-binding" evidence="12">
    <location>
        <begin position="4"/>
        <end position="321"/>
    </location>
</feature>
<evidence type="ECO:0000256" key="6">
    <source>
        <dbReference type="ARBA" id="ARBA00023157"/>
    </source>
</evidence>
<feature type="binding site" evidence="8">
    <location>
        <position position="266"/>
    </location>
    <ligand>
        <name>NAD(+)</name>
        <dbReference type="ChEBI" id="CHEBI:57540"/>
    </ligand>
</feature>
<evidence type="ECO:0000313" key="13">
    <source>
        <dbReference type="EMBL" id="TYS01177.1"/>
    </source>
</evidence>
<evidence type="ECO:0000256" key="3">
    <source>
        <dbReference type="ARBA" id="ARBA00022827"/>
    </source>
</evidence>